<reference evidence="2 3" key="1">
    <citation type="journal article" date="2018" name="Mol. Biol. Evol.">
        <title>Broad Genomic Sampling Reveals a Smut Pathogenic Ancestry of the Fungal Clade Ustilaginomycotina.</title>
        <authorList>
            <person name="Kijpornyongpan T."/>
            <person name="Mondo S.J."/>
            <person name="Barry K."/>
            <person name="Sandor L."/>
            <person name="Lee J."/>
            <person name="Lipzen A."/>
            <person name="Pangilinan J."/>
            <person name="LaButti K."/>
            <person name="Hainaut M."/>
            <person name="Henrissat B."/>
            <person name="Grigoriev I.V."/>
            <person name="Spatafora J.W."/>
            <person name="Aime M.C."/>
        </authorList>
    </citation>
    <scope>NUCLEOTIDE SEQUENCE [LARGE SCALE GENOMIC DNA]</scope>
    <source>
        <strain evidence="2 3">MCA 3645</strain>
    </source>
</reference>
<gene>
    <name evidence="2" type="ORF">BCV70DRAFT_231743</name>
</gene>
<name>A0A317XS06_9BASI</name>
<evidence type="ECO:0000256" key="1">
    <source>
        <dbReference type="SAM" id="MobiDB-lite"/>
    </source>
</evidence>
<feature type="compositionally biased region" description="Polar residues" evidence="1">
    <location>
        <begin position="1"/>
        <end position="10"/>
    </location>
</feature>
<evidence type="ECO:0000313" key="2">
    <source>
        <dbReference type="EMBL" id="PWZ00081.1"/>
    </source>
</evidence>
<dbReference type="Proteomes" id="UP000246740">
    <property type="component" value="Unassembled WGS sequence"/>
</dbReference>
<dbReference type="EMBL" id="KZ819193">
    <property type="protein sequence ID" value="PWZ00081.1"/>
    <property type="molecule type" value="Genomic_DNA"/>
</dbReference>
<dbReference type="InParanoid" id="A0A317XS06"/>
<sequence length="162" mass="18580">MAEANTQQTVGRLYDKKGGRAKSAAEEVEVERVEKRLVYESRDEGLVPSEPLQDSVKQESECDSQLDSQVPRLKWKAEIRRFFGKRSAEELNDNDDNDNEFEERIRTGTDMTRKMWGFEGRAGVLIKATGSSRESLQGTDEQSEQLVVDMDHCAVQYRIFVR</sequence>
<evidence type="ECO:0000313" key="3">
    <source>
        <dbReference type="Proteomes" id="UP000246740"/>
    </source>
</evidence>
<feature type="region of interest" description="Disordered" evidence="1">
    <location>
        <begin position="1"/>
        <end position="27"/>
    </location>
</feature>
<feature type="region of interest" description="Disordered" evidence="1">
    <location>
        <begin position="41"/>
        <end position="64"/>
    </location>
</feature>
<proteinExistence type="predicted"/>
<accession>A0A317XS06</accession>
<protein>
    <submittedName>
        <fullName evidence="2">Uncharacterized protein</fullName>
    </submittedName>
</protein>
<organism evidence="2 3">
    <name type="scientific">Testicularia cyperi</name>
    <dbReference type="NCBI Taxonomy" id="1882483"/>
    <lineage>
        <taxon>Eukaryota</taxon>
        <taxon>Fungi</taxon>
        <taxon>Dikarya</taxon>
        <taxon>Basidiomycota</taxon>
        <taxon>Ustilaginomycotina</taxon>
        <taxon>Ustilaginomycetes</taxon>
        <taxon>Ustilaginales</taxon>
        <taxon>Anthracoideaceae</taxon>
        <taxon>Testicularia</taxon>
    </lineage>
</organism>
<dbReference type="AlphaFoldDB" id="A0A317XS06"/>
<keyword evidence="3" id="KW-1185">Reference proteome</keyword>